<evidence type="ECO:0000256" key="1">
    <source>
        <dbReference type="SAM" id="MobiDB-lite"/>
    </source>
</evidence>
<dbReference type="EMBL" id="PJNB01000001">
    <property type="protein sequence ID" value="PKW15973.1"/>
    <property type="molecule type" value="Genomic_DNA"/>
</dbReference>
<name>A0A2N3XZ66_SACSN</name>
<sequence length="75" mass="7654">MRVAAGAPASAVSQMSTASPVLGSLAVARGRVGDRDQPPHGDRRAARGQQAFPPSRTPARHGKIVQSAGKVVEAV</sequence>
<feature type="region of interest" description="Disordered" evidence="1">
    <location>
        <begin position="1"/>
        <end position="75"/>
    </location>
</feature>
<evidence type="ECO:0000313" key="3">
    <source>
        <dbReference type="Proteomes" id="UP000233786"/>
    </source>
</evidence>
<protein>
    <submittedName>
        <fullName evidence="2">Uncharacterized protein</fullName>
    </submittedName>
</protein>
<dbReference type="Proteomes" id="UP000233786">
    <property type="component" value="Unassembled WGS sequence"/>
</dbReference>
<gene>
    <name evidence="2" type="ORF">A8926_3756</name>
</gene>
<proteinExistence type="predicted"/>
<dbReference type="AlphaFoldDB" id="A0A2N3XZ66"/>
<feature type="compositionally biased region" description="Basic and acidic residues" evidence="1">
    <location>
        <begin position="31"/>
        <end position="45"/>
    </location>
</feature>
<reference evidence="2" key="1">
    <citation type="submission" date="2017-12" db="EMBL/GenBank/DDBJ databases">
        <title>Sequencing the genomes of 1000 Actinobacteria strains.</title>
        <authorList>
            <person name="Klenk H.-P."/>
        </authorList>
    </citation>
    <scope>NUCLEOTIDE SEQUENCE [LARGE SCALE GENOMIC DNA]</scope>
    <source>
        <strain evidence="2">DSM 44228</strain>
    </source>
</reference>
<organism evidence="2 3">
    <name type="scientific">Saccharopolyspora spinosa</name>
    <dbReference type="NCBI Taxonomy" id="60894"/>
    <lineage>
        <taxon>Bacteria</taxon>
        <taxon>Bacillati</taxon>
        <taxon>Actinomycetota</taxon>
        <taxon>Actinomycetes</taxon>
        <taxon>Pseudonocardiales</taxon>
        <taxon>Pseudonocardiaceae</taxon>
        <taxon>Saccharopolyspora</taxon>
    </lineage>
</organism>
<accession>A0A2N3XZ66</accession>
<evidence type="ECO:0000313" key="2">
    <source>
        <dbReference type="EMBL" id="PKW15973.1"/>
    </source>
</evidence>
<comment type="caution">
    <text evidence="2">The sequence shown here is derived from an EMBL/GenBank/DDBJ whole genome shotgun (WGS) entry which is preliminary data.</text>
</comment>
<keyword evidence="3" id="KW-1185">Reference proteome</keyword>